<dbReference type="OrthoDB" id="7062868at2"/>
<dbReference type="Proteomes" id="UP000008206">
    <property type="component" value="Chromosome"/>
</dbReference>
<dbReference type="AlphaFoldDB" id="E0UD53"/>
<proteinExistence type="predicted"/>
<accession>E0UD53</accession>
<evidence type="ECO:0000259" key="1">
    <source>
        <dbReference type="Pfam" id="PF01850"/>
    </source>
</evidence>
<dbReference type="KEGG" id="cyj:Cyan7822_0919"/>
<dbReference type="SUPFAM" id="SSF88723">
    <property type="entry name" value="PIN domain-like"/>
    <property type="match status" value="1"/>
</dbReference>
<dbReference type="HOGENOM" id="CLU_146668_3_0_3"/>
<dbReference type="Gene3D" id="3.40.50.1010">
    <property type="entry name" value="5'-nuclease"/>
    <property type="match status" value="1"/>
</dbReference>
<dbReference type="Pfam" id="PF01850">
    <property type="entry name" value="PIN"/>
    <property type="match status" value="1"/>
</dbReference>
<dbReference type="InterPro" id="IPR002716">
    <property type="entry name" value="PIN_dom"/>
</dbReference>
<keyword evidence="3" id="KW-1185">Reference proteome</keyword>
<protein>
    <recommendedName>
        <fullName evidence="1">PIN domain-containing protein</fullName>
    </recommendedName>
</protein>
<feature type="domain" description="PIN" evidence="1">
    <location>
        <begin position="4"/>
        <end position="134"/>
    </location>
</feature>
<gene>
    <name evidence="2" type="ordered locus">Cyan7822_0919</name>
</gene>
<reference evidence="3" key="1">
    <citation type="journal article" date="2011" name="MBio">
        <title>Novel metabolic attributes of the genus Cyanothece, comprising a group of unicellular nitrogen-fixing Cyanobacteria.</title>
        <authorList>
            <person name="Bandyopadhyay A."/>
            <person name="Elvitigala T."/>
            <person name="Welsh E."/>
            <person name="Stockel J."/>
            <person name="Liberton M."/>
            <person name="Min H."/>
            <person name="Sherman L.A."/>
            <person name="Pakrasi H.B."/>
        </authorList>
    </citation>
    <scope>NUCLEOTIDE SEQUENCE [LARGE SCALE GENOMIC DNA]</scope>
    <source>
        <strain evidence="3">PCC 7822</strain>
    </source>
</reference>
<organism evidence="2 3">
    <name type="scientific">Gloeothece verrucosa (strain PCC 7822)</name>
    <name type="common">Cyanothece sp. (strain PCC 7822)</name>
    <dbReference type="NCBI Taxonomy" id="497965"/>
    <lineage>
        <taxon>Bacteria</taxon>
        <taxon>Bacillati</taxon>
        <taxon>Cyanobacteriota</taxon>
        <taxon>Cyanophyceae</taxon>
        <taxon>Oscillatoriophycideae</taxon>
        <taxon>Chroococcales</taxon>
        <taxon>Aphanothecaceae</taxon>
        <taxon>Gloeothece</taxon>
        <taxon>Gloeothece verrucosa</taxon>
    </lineage>
</organism>
<dbReference type="eggNOG" id="COG1848">
    <property type="taxonomic scope" value="Bacteria"/>
</dbReference>
<dbReference type="EMBL" id="CP002198">
    <property type="protein sequence ID" value="ADN12933.1"/>
    <property type="molecule type" value="Genomic_DNA"/>
</dbReference>
<name>E0UD53_GLOV7</name>
<dbReference type="RefSeq" id="WP_013321043.1">
    <property type="nucleotide sequence ID" value="NC_014501.1"/>
</dbReference>
<evidence type="ECO:0000313" key="3">
    <source>
        <dbReference type="Proteomes" id="UP000008206"/>
    </source>
</evidence>
<evidence type="ECO:0000313" key="2">
    <source>
        <dbReference type="EMBL" id="ADN12933.1"/>
    </source>
</evidence>
<dbReference type="InterPro" id="IPR029060">
    <property type="entry name" value="PIN-like_dom_sf"/>
</dbReference>
<dbReference type="STRING" id="497965.Cyan7822_0919"/>
<sequence length="158" mass="18823">MRFLMDTNILVHSIDSEDLLYQEAVDAIDILQEYQVPCYVVPQNLTEFLSVYSRPVEKNGMGHTAAEALREIKRIKQLFRLLKGRPEIEIYEEWERLINTYGVEGRQVYDTRLVANMLVYDLTHILTFDYEDFDYYEGITAVHPVHLKQKRLFKKHFF</sequence>